<dbReference type="InterPro" id="IPR050303">
    <property type="entry name" value="GatZ_KbaZ_carbometab"/>
</dbReference>
<evidence type="ECO:0000313" key="10">
    <source>
        <dbReference type="EMBL" id="RGR74694.1"/>
    </source>
</evidence>
<name>A0A412G2L8_9FIRM</name>
<protein>
    <submittedName>
        <fullName evidence="10">PTS sugar transporter subunit IIC</fullName>
    </submittedName>
</protein>
<keyword evidence="7 9" id="KW-1133">Transmembrane helix</keyword>
<gene>
    <name evidence="10" type="ORF">DWY25_07895</name>
</gene>
<evidence type="ECO:0000256" key="2">
    <source>
        <dbReference type="ARBA" id="ARBA00022448"/>
    </source>
</evidence>
<keyword evidence="4 10" id="KW-0762">Sugar transport</keyword>
<keyword evidence="6 9" id="KW-0812">Transmembrane</keyword>
<reference evidence="10 11" key="1">
    <citation type="submission" date="2018-08" db="EMBL/GenBank/DDBJ databases">
        <title>A genome reference for cultivated species of the human gut microbiota.</title>
        <authorList>
            <person name="Zou Y."/>
            <person name="Xue W."/>
            <person name="Luo G."/>
        </authorList>
    </citation>
    <scope>NUCLEOTIDE SEQUENCE [LARGE SCALE GENOMIC DNA]</scope>
    <source>
        <strain evidence="10 11">AF24-29</strain>
    </source>
</reference>
<organism evidence="10 11">
    <name type="scientific">Holdemania filiformis</name>
    <dbReference type="NCBI Taxonomy" id="61171"/>
    <lineage>
        <taxon>Bacteria</taxon>
        <taxon>Bacillati</taxon>
        <taxon>Bacillota</taxon>
        <taxon>Erysipelotrichia</taxon>
        <taxon>Erysipelotrichales</taxon>
        <taxon>Erysipelotrichaceae</taxon>
        <taxon>Holdemania</taxon>
    </lineage>
</organism>
<evidence type="ECO:0000256" key="6">
    <source>
        <dbReference type="ARBA" id="ARBA00022692"/>
    </source>
</evidence>
<feature type="transmembrane region" description="Helical" evidence="9">
    <location>
        <begin position="96"/>
        <end position="124"/>
    </location>
</feature>
<dbReference type="InterPro" id="IPR004700">
    <property type="entry name" value="PTS_IIC_man"/>
</dbReference>
<sequence length="264" mass="27897">MMVSAALQICLAYYIIAILDPYIMSWQCLNRPIVVAPLAGLILGDFKTGIIMGASLESIFMGISAIGGSIPADATTSSIIAVAYTILTGADIEAGLAIALPIGTVMASIAGMFTPIWASLAAYWEKLAAECNPRKFAFQTIGFSCLTPLINVVILFFAVSYGVEGLNAFLASMPAWVMTGLGAATSMMLAVGFAILTSMIWNNEVGIFFFVGYVLVAYLGMATLPIAILGTAIAITMFMGEKRSIDLKNSLTASAAKTDEEDFF</sequence>
<evidence type="ECO:0000256" key="3">
    <source>
        <dbReference type="ARBA" id="ARBA00022475"/>
    </source>
</evidence>
<dbReference type="Proteomes" id="UP000284178">
    <property type="component" value="Unassembled WGS sequence"/>
</dbReference>
<comment type="caution">
    <text evidence="10">The sequence shown here is derived from an EMBL/GenBank/DDBJ whole genome shotgun (WGS) entry which is preliminary data.</text>
</comment>
<dbReference type="EMBL" id="QRUP01000008">
    <property type="protein sequence ID" value="RGR74694.1"/>
    <property type="molecule type" value="Genomic_DNA"/>
</dbReference>
<feature type="transmembrane region" description="Helical" evidence="9">
    <location>
        <begin position="207"/>
        <end position="238"/>
    </location>
</feature>
<proteinExistence type="predicted"/>
<dbReference type="GO" id="GO:0009401">
    <property type="term" value="P:phosphoenolpyruvate-dependent sugar phosphotransferase system"/>
    <property type="evidence" value="ECO:0007669"/>
    <property type="project" value="UniProtKB-KW"/>
</dbReference>
<dbReference type="GO" id="GO:0005886">
    <property type="term" value="C:plasma membrane"/>
    <property type="evidence" value="ECO:0007669"/>
    <property type="project" value="UniProtKB-SubCell"/>
</dbReference>
<keyword evidence="3" id="KW-1003">Cell membrane</keyword>
<evidence type="ECO:0000256" key="8">
    <source>
        <dbReference type="ARBA" id="ARBA00023136"/>
    </source>
</evidence>
<comment type="subcellular location">
    <subcellularLocation>
        <location evidence="1">Cell membrane</location>
        <topology evidence="1">Multi-pass membrane protein</topology>
    </subcellularLocation>
</comment>
<dbReference type="AlphaFoldDB" id="A0A412G2L8"/>
<dbReference type="PANTHER" id="PTHR32502:SF8">
    <property type="entry name" value="N-ACETYLGALACTOSAMINE PERMEASE IIC COMPONENT 1"/>
    <property type="match status" value="1"/>
</dbReference>
<keyword evidence="2" id="KW-0813">Transport</keyword>
<dbReference type="PROSITE" id="PS51106">
    <property type="entry name" value="PTS_EIIC_TYPE_4"/>
    <property type="match status" value="1"/>
</dbReference>
<evidence type="ECO:0000256" key="5">
    <source>
        <dbReference type="ARBA" id="ARBA00022683"/>
    </source>
</evidence>
<keyword evidence="5" id="KW-0598">Phosphotransferase system</keyword>
<feature type="transmembrane region" description="Helical" evidence="9">
    <location>
        <begin position="6"/>
        <end position="26"/>
    </location>
</feature>
<feature type="transmembrane region" description="Helical" evidence="9">
    <location>
        <begin position="33"/>
        <end position="53"/>
    </location>
</feature>
<dbReference type="Pfam" id="PF03609">
    <property type="entry name" value="EII-Sor"/>
    <property type="match status" value="1"/>
</dbReference>
<evidence type="ECO:0000256" key="9">
    <source>
        <dbReference type="SAM" id="Phobius"/>
    </source>
</evidence>
<keyword evidence="11" id="KW-1185">Reference proteome</keyword>
<accession>A0A412G2L8</accession>
<evidence type="ECO:0000256" key="7">
    <source>
        <dbReference type="ARBA" id="ARBA00022989"/>
    </source>
</evidence>
<keyword evidence="8 9" id="KW-0472">Membrane</keyword>
<dbReference type="PANTHER" id="PTHR32502">
    <property type="entry name" value="N-ACETYLGALACTOSAMINE PERMEASE II COMPONENT-RELATED"/>
    <property type="match status" value="1"/>
</dbReference>
<evidence type="ECO:0000256" key="4">
    <source>
        <dbReference type="ARBA" id="ARBA00022597"/>
    </source>
</evidence>
<evidence type="ECO:0000313" key="11">
    <source>
        <dbReference type="Proteomes" id="UP000284178"/>
    </source>
</evidence>
<feature type="transmembrane region" description="Helical" evidence="9">
    <location>
        <begin position="136"/>
        <end position="163"/>
    </location>
</feature>
<feature type="transmembrane region" description="Helical" evidence="9">
    <location>
        <begin position="175"/>
        <end position="201"/>
    </location>
</feature>
<evidence type="ECO:0000256" key="1">
    <source>
        <dbReference type="ARBA" id="ARBA00004651"/>
    </source>
</evidence>